<dbReference type="Proteomes" id="UP000820669">
    <property type="component" value="Unassembled WGS sequence"/>
</dbReference>
<evidence type="ECO:0000313" key="4">
    <source>
        <dbReference type="Proteomes" id="UP000820669"/>
    </source>
</evidence>
<keyword evidence="2" id="KW-0812">Transmembrane</keyword>
<proteinExistence type="predicted"/>
<feature type="compositionally biased region" description="Pro residues" evidence="1">
    <location>
        <begin position="117"/>
        <end position="132"/>
    </location>
</feature>
<evidence type="ECO:0000313" key="3">
    <source>
        <dbReference type="EMBL" id="NMH99213.1"/>
    </source>
</evidence>
<keyword evidence="4" id="KW-1185">Reference proteome</keyword>
<name>A0ABX1SFE4_9PSEU</name>
<evidence type="ECO:0000256" key="2">
    <source>
        <dbReference type="SAM" id="Phobius"/>
    </source>
</evidence>
<feature type="region of interest" description="Disordered" evidence="1">
    <location>
        <begin position="42"/>
        <end position="134"/>
    </location>
</feature>
<accession>A0ABX1SFE4</accession>
<comment type="caution">
    <text evidence="3">The sequence shown here is derived from an EMBL/GenBank/DDBJ whole genome shotgun (WGS) entry which is preliminary data.</text>
</comment>
<feature type="compositionally biased region" description="Polar residues" evidence="1">
    <location>
        <begin position="82"/>
        <end position="91"/>
    </location>
</feature>
<reference evidence="3 4" key="1">
    <citation type="submission" date="2020-04" db="EMBL/GenBank/DDBJ databases">
        <authorList>
            <person name="Klaysubun C."/>
            <person name="Duangmal K."/>
            <person name="Lipun K."/>
        </authorList>
    </citation>
    <scope>NUCLEOTIDE SEQUENCE [LARGE SCALE GENOMIC DNA]</scope>
    <source>
        <strain evidence="3 4">K10HN5</strain>
    </source>
</reference>
<feature type="compositionally biased region" description="Low complexity" evidence="1">
    <location>
        <begin position="92"/>
        <end position="107"/>
    </location>
</feature>
<dbReference type="EMBL" id="JAAXLA010000033">
    <property type="protein sequence ID" value="NMH99213.1"/>
    <property type="molecule type" value="Genomic_DNA"/>
</dbReference>
<dbReference type="RefSeq" id="WP_169382674.1">
    <property type="nucleotide sequence ID" value="NZ_JAAXLA010000033.1"/>
</dbReference>
<keyword evidence="2" id="KW-1133">Transmembrane helix</keyword>
<keyword evidence="2" id="KW-0472">Membrane</keyword>
<sequence>MWEPVGPLPASVYWRRRWVALAVVIVVFMVFGWSFAALTAPSSDDAAEAATTRPASRAAMTEAAPDPATSATAAPSASGTPVVSTSPGTQSPDPSQTGQPDTTPPTDEQVRPDDTPRPPVAVPPSLPVPATGPVPCADDMLTVAAEIDRPDHKVGDRPVLRLVVTNVSDQPCVRDLDGSQQEIVVWSGDGATRLWSSNDCVNPASTDLRTLVPGQPVAFAVTWSGKTSNPGCTAPRRQLPAGAYRVVTRLAQMVSSPTPFLLMN</sequence>
<feature type="compositionally biased region" description="Low complexity" evidence="1">
    <location>
        <begin position="63"/>
        <end position="81"/>
    </location>
</feature>
<gene>
    <name evidence="3" type="ORF">HF526_18125</name>
</gene>
<organism evidence="3 4">
    <name type="scientific">Pseudonocardia acidicola</name>
    <dbReference type="NCBI Taxonomy" id="2724939"/>
    <lineage>
        <taxon>Bacteria</taxon>
        <taxon>Bacillati</taxon>
        <taxon>Actinomycetota</taxon>
        <taxon>Actinomycetes</taxon>
        <taxon>Pseudonocardiales</taxon>
        <taxon>Pseudonocardiaceae</taxon>
        <taxon>Pseudonocardia</taxon>
    </lineage>
</organism>
<feature type="transmembrane region" description="Helical" evidence="2">
    <location>
        <begin position="18"/>
        <end position="38"/>
    </location>
</feature>
<evidence type="ECO:0000256" key="1">
    <source>
        <dbReference type="SAM" id="MobiDB-lite"/>
    </source>
</evidence>
<protein>
    <submittedName>
        <fullName evidence="3">MucR family transcriptional regulator</fullName>
    </submittedName>
</protein>